<comment type="subcellular location">
    <subcellularLocation>
        <location evidence="1">Nucleus</location>
    </subcellularLocation>
</comment>
<dbReference type="InterPro" id="IPR036638">
    <property type="entry name" value="HLH_DNA-bd_sf"/>
</dbReference>
<name>A0A9N6ZFC0_9CRUS</name>
<reference evidence="9" key="1">
    <citation type="submission" date="2021-04" db="EMBL/GenBank/DDBJ databases">
        <authorList>
            <person name="Cornetti L."/>
        </authorList>
    </citation>
    <scope>NUCLEOTIDE SEQUENCE</scope>
</reference>
<dbReference type="InterPro" id="IPR011598">
    <property type="entry name" value="bHLH_dom"/>
</dbReference>
<evidence type="ECO:0000256" key="6">
    <source>
        <dbReference type="SAM" id="MobiDB-lite"/>
    </source>
</evidence>
<sequence>MDITNQKIDKFWIESPSQCPSYERNLNFASLVSEDDDYSFSKKKVARDPMSHRIIEKRRRDRMNNCLADLSRLLPPACMKKGRGRIEKTEIIEMTIKHMKHLQIHACKEIETCEIAARVEQSSNNLEQYKQGFTECIAEMLQFLSQGEGYYSGDDFCNRLVNHLQNHCDKIVHADAPLSESTGSQSEFLVLNGNGSGSLNDEERIGSVMSISPTMERRSRRSEEDTESLNEEREQAMFNYLQAEAGSDADHSSFRNTTGSCSGADSDEFNTSLKRNSTGNNSGTISPENRDGFSSGDVDSSSTTSQNSSQLREMLLGAVPGNSSSSSSYGRGAKSSSSSSSSSRNCNTDDSNSMYKFKTDIHQRFTADLEHVYSPTTDVAIRQHQPDQLSNTNSARHTTKFSGKAVQGLKRKKTSHAERSSSTPKSGDASVESSVNGSVERQPKSHPQSATSAFQESNGLSKHLETAIVGTALKPAKAESSLTEQPTENVPIFALHPKGTYYIPMSIELALIGSLFNPPSADPATEEAILHPVTISVNFCHPIRLLTQRPADLIPSVIPQQHRRSSSSSSRPRRTIGGGVSTASTGPAAAAVTAAAAADRLETMNTRPPSLLLVGLI</sequence>
<dbReference type="AlphaFoldDB" id="A0A9N6ZFC0"/>
<dbReference type="EMBL" id="OC986279">
    <property type="protein sequence ID" value="CAG4642934.1"/>
    <property type="molecule type" value="Genomic_DNA"/>
</dbReference>
<feature type="domain" description="BHLH" evidence="7">
    <location>
        <begin position="47"/>
        <end position="102"/>
    </location>
</feature>
<dbReference type="InterPro" id="IPR003650">
    <property type="entry name" value="Orange_dom"/>
</dbReference>
<dbReference type="Gene3D" id="6.10.250.980">
    <property type="match status" value="1"/>
</dbReference>
<evidence type="ECO:0000256" key="5">
    <source>
        <dbReference type="ARBA" id="ARBA00023242"/>
    </source>
</evidence>
<dbReference type="SMART" id="SM00511">
    <property type="entry name" value="ORANGE"/>
    <property type="match status" value="1"/>
</dbReference>
<feature type="compositionally biased region" description="Polar residues" evidence="6">
    <location>
        <begin position="420"/>
        <end position="458"/>
    </location>
</feature>
<dbReference type="PANTHER" id="PTHR10985">
    <property type="entry name" value="BASIC HELIX-LOOP-HELIX TRANSCRIPTION FACTOR, HES-RELATED"/>
    <property type="match status" value="1"/>
</dbReference>
<evidence type="ECO:0000256" key="3">
    <source>
        <dbReference type="ARBA" id="ARBA00023125"/>
    </source>
</evidence>
<feature type="compositionally biased region" description="Low complexity" evidence="6">
    <location>
        <begin position="292"/>
        <end position="310"/>
    </location>
</feature>
<keyword evidence="2" id="KW-0805">Transcription regulation</keyword>
<evidence type="ECO:0000256" key="4">
    <source>
        <dbReference type="ARBA" id="ARBA00023163"/>
    </source>
</evidence>
<feature type="compositionally biased region" description="Low complexity" evidence="6">
    <location>
        <begin position="322"/>
        <end position="353"/>
    </location>
</feature>
<feature type="domain" description="Orange" evidence="8">
    <location>
        <begin position="129"/>
        <end position="164"/>
    </location>
</feature>
<dbReference type="CDD" id="cd11440">
    <property type="entry name" value="bHLH-O_Cwo_like"/>
    <property type="match status" value="1"/>
</dbReference>
<gene>
    <name evidence="9" type="primary">EOG090X0J7Y</name>
</gene>
<evidence type="ECO:0000259" key="7">
    <source>
        <dbReference type="PROSITE" id="PS50888"/>
    </source>
</evidence>
<feature type="region of interest" description="Disordered" evidence="6">
    <location>
        <begin position="246"/>
        <end position="353"/>
    </location>
</feature>
<evidence type="ECO:0000313" key="9">
    <source>
        <dbReference type="EMBL" id="CAG4642934.1"/>
    </source>
</evidence>
<dbReference type="GO" id="GO:0003677">
    <property type="term" value="F:DNA binding"/>
    <property type="evidence" value="ECO:0007669"/>
    <property type="project" value="UniProtKB-KW"/>
</dbReference>
<dbReference type="InterPro" id="IPR050370">
    <property type="entry name" value="HES_HEY"/>
</dbReference>
<dbReference type="GO" id="GO:0006355">
    <property type="term" value="P:regulation of DNA-templated transcription"/>
    <property type="evidence" value="ECO:0007669"/>
    <property type="project" value="InterPro"/>
</dbReference>
<dbReference type="SMART" id="SM00353">
    <property type="entry name" value="HLH"/>
    <property type="match status" value="1"/>
</dbReference>
<dbReference type="PROSITE" id="PS50888">
    <property type="entry name" value="BHLH"/>
    <property type="match status" value="1"/>
</dbReference>
<evidence type="ECO:0000256" key="2">
    <source>
        <dbReference type="ARBA" id="ARBA00023015"/>
    </source>
</evidence>
<feature type="region of interest" description="Disordered" evidence="6">
    <location>
        <begin position="556"/>
        <end position="585"/>
    </location>
</feature>
<dbReference type="FunFam" id="4.10.280.10:FF:000079">
    <property type="entry name" value="CLUMA_CG001539, isoform A"/>
    <property type="match status" value="1"/>
</dbReference>
<organism evidence="9">
    <name type="scientific">Evadne anonyx</name>
    <dbReference type="NCBI Taxonomy" id="141404"/>
    <lineage>
        <taxon>Eukaryota</taxon>
        <taxon>Metazoa</taxon>
        <taxon>Ecdysozoa</taxon>
        <taxon>Arthropoda</taxon>
        <taxon>Crustacea</taxon>
        <taxon>Branchiopoda</taxon>
        <taxon>Diplostraca</taxon>
        <taxon>Cladocera</taxon>
        <taxon>Onychopoda</taxon>
        <taxon>Podonidae</taxon>
        <taxon>Evadne</taxon>
    </lineage>
</organism>
<evidence type="ECO:0000259" key="8">
    <source>
        <dbReference type="PROSITE" id="PS51054"/>
    </source>
</evidence>
<protein>
    <submittedName>
        <fullName evidence="9">EOG090X0J7Y</fullName>
    </submittedName>
</protein>
<keyword evidence="4" id="KW-0804">Transcription</keyword>
<dbReference type="Pfam" id="PF07527">
    <property type="entry name" value="Hairy_orange"/>
    <property type="match status" value="1"/>
</dbReference>
<feature type="region of interest" description="Disordered" evidence="6">
    <location>
        <begin position="193"/>
        <end position="231"/>
    </location>
</feature>
<dbReference type="Gene3D" id="4.10.280.10">
    <property type="entry name" value="Helix-loop-helix DNA-binding domain"/>
    <property type="match status" value="1"/>
</dbReference>
<feature type="compositionally biased region" description="Polar residues" evidence="6">
    <location>
        <begin position="386"/>
        <end position="396"/>
    </location>
</feature>
<keyword evidence="3" id="KW-0238">DNA-binding</keyword>
<proteinExistence type="predicted"/>
<dbReference type="SUPFAM" id="SSF47459">
    <property type="entry name" value="HLH, helix-loop-helix DNA-binding domain"/>
    <property type="match status" value="1"/>
</dbReference>
<accession>A0A9N6ZFC0</accession>
<feature type="compositionally biased region" description="Polar residues" evidence="6">
    <location>
        <begin position="254"/>
        <end position="287"/>
    </location>
</feature>
<keyword evidence="5" id="KW-0539">Nucleus</keyword>
<evidence type="ECO:0000256" key="1">
    <source>
        <dbReference type="ARBA" id="ARBA00004123"/>
    </source>
</evidence>
<dbReference type="SUPFAM" id="SSF158457">
    <property type="entry name" value="Orange domain-like"/>
    <property type="match status" value="1"/>
</dbReference>
<feature type="region of interest" description="Disordered" evidence="6">
    <location>
        <begin position="383"/>
        <end position="458"/>
    </location>
</feature>
<dbReference type="Pfam" id="PF00010">
    <property type="entry name" value="HLH"/>
    <property type="match status" value="1"/>
</dbReference>
<dbReference type="GO" id="GO:0005634">
    <property type="term" value="C:nucleus"/>
    <property type="evidence" value="ECO:0007669"/>
    <property type="project" value="UniProtKB-SubCell"/>
</dbReference>
<dbReference type="PROSITE" id="PS51054">
    <property type="entry name" value="ORANGE"/>
    <property type="match status" value="1"/>
</dbReference>
<dbReference type="GO" id="GO:0046983">
    <property type="term" value="F:protein dimerization activity"/>
    <property type="evidence" value="ECO:0007669"/>
    <property type="project" value="InterPro"/>
</dbReference>